<evidence type="ECO:0000313" key="3">
    <source>
        <dbReference type="Proteomes" id="UP001196413"/>
    </source>
</evidence>
<dbReference type="EMBL" id="JAHQIW010002728">
    <property type="protein sequence ID" value="KAJ1356156.1"/>
    <property type="molecule type" value="Genomic_DNA"/>
</dbReference>
<evidence type="ECO:0000313" key="2">
    <source>
        <dbReference type="EMBL" id="KAJ1356156.1"/>
    </source>
</evidence>
<comment type="caution">
    <text evidence="2">The sequence shown here is derived from an EMBL/GenBank/DDBJ whole genome shotgun (WGS) entry which is preliminary data.</text>
</comment>
<proteinExistence type="predicted"/>
<feature type="compositionally biased region" description="Polar residues" evidence="1">
    <location>
        <begin position="26"/>
        <end position="35"/>
    </location>
</feature>
<keyword evidence="3" id="KW-1185">Reference proteome</keyword>
<reference evidence="2" key="1">
    <citation type="submission" date="2021-06" db="EMBL/GenBank/DDBJ databases">
        <title>Parelaphostrongylus tenuis whole genome reference sequence.</title>
        <authorList>
            <person name="Garwood T.J."/>
            <person name="Larsen P.A."/>
            <person name="Fountain-Jones N.M."/>
            <person name="Garbe J.R."/>
            <person name="Macchietto M.G."/>
            <person name="Kania S.A."/>
            <person name="Gerhold R.W."/>
            <person name="Richards J.E."/>
            <person name="Wolf T.M."/>
        </authorList>
    </citation>
    <scope>NUCLEOTIDE SEQUENCE</scope>
    <source>
        <strain evidence="2">MNPRO001-30</strain>
        <tissue evidence="2">Meninges</tissue>
    </source>
</reference>
<name>A0AAD5QRA9_PARTN</name>
<dbReference type="AlphaFoldDB" id="A0AAD5QRA9"/>
<protein>
    <submittedName>
        <fullName evidence="2">Uncharacterized protein</fullName>
    </submittedName>
</protein>
<sequence length="54" mass="5603">MDEKSLNASDAVASVHGDANPLACQEPQNAGSAENPSSPSLILLRSIEALPEKE</sequence>
<gene>
    <name evidence="2" type="ORF">KIN20_013821</name>
</gene>
<accession>A0AAD5QRA9</accession>
<feature type="region of interest" description="Disordered" evidence="1">
    <location>
        <begin position="1"/>
        <end position="40"/>
    </location>
</feature>
<organism evidence="2 3">
    <name type="scientific">Parelaphostrongylus tenuis</name>
    <name type="common">Meningeal worm</name>
    <dbReference type="NCBI Taxonomy" id="148309"/>
    <lineage>
        <taxon>Eukaryota</taxon>
        <taxon>Metazoa</taxon>
        <taxon>Ecdysozoa</taxon>
        <taxon>Nematoda</taxon>
        <taxon>Chromadorea</taxon>
        <taxon>Rhabditida</taxon>
        <taxon>Rhabditina</taxon>
        <taxon>Rhabditomorpha</taxon>
        <taxon>Strongyloidea</taxon>
        <taxon>Metastrongylidae</taxon>
        <taxon>Parelaphostrongylus</taxon>
    </lineage>
</organism>
<evidence type="ECO:0000256" key="1">
    <source>
        <dbReference type="SAM" id="MobiDB-lite"/>
    </source>
</evidence>
<dbReference type="Proteomes" id="UP001196413">
    <property type="component" value="Unassembled WGS sequence"/>
</dbReference>